<dbReference type="AlphaFoldDB" id="A0A0H5NR67"/>
<dbReference type="RefSeq" id="WP_240327555.1">
    <property type="nucleotide sequence ID" value="NZ_CP031418.1"/>
</dbReference>
<dbReference type="Pfam" id="PF02470">
    <property type="entry name" value="MlaD"/>
    <property type="match status" value="1"/>
</dbReference>
<dbReference type="InterPro" id="IPR003399">
    <property type="entry name" value="Mce/MlaD"/>
</dbReference>
<protein>
    <submittedName>
        <fullName evidence="2">Virulence factor Mce family protein</fullName>
    </submittedName>
</protein>
<dbReference type="InterPro" id="IPR052336">
    <property type="entry name" value="MlaD_Phospholipid_Transporter"/>
</dbReference>
<dbReference type="PANTHER" id="PTHR33371:SF4">
    <property type="entry name" value="INTERMEMBRANE PHOSPHOLIPID TRANSPORT SYSTEM BINDING PROTEIN MLAD"/>
    <property type="match status" value="1"/>
</dbReference>
<sequence>MVVAMVLALVAVVLTGYAQGRFTERFELTVESPTLAEGIVAGADVKFRGYVIGTVTSVDMVGYGHQRIGIALEPDQARGLTSSATARFSSSNIFGATGVELIDAAGGTPLREHAVLTMSDGVADGTVAGVLRRVAELARIVDSDGVRRLFDLLEENSGLLGSSVRSLVETARMLTTEQRAPLAHYLEAGAELSDSVAHLTPSALEAMLQIIDESAYFGEEANRDRTNKAVHGLNDDLLLSLADTLRRDNPLLAPVLSAALDLAMPIALSAGTVAPAYNRLAGLIDNIRAAFPVVDGRVQMQLEVIVGTMPYLADSLTPNRGGSR</sequence>
<dbReference type="PANTHER" id="PTHR33371">
    <property type="entry name" value="INTERMEMBRANE PHOSPHOLIPID TRANSPORT SYSTEM BINDING PROTEIN MLAD-RELATED"/>
    <property type="match status" value="1"/>
</dbReference>
<feature type="domain" description="Mce/MlaD" evidence="1">
    <location>
        <begin position="36"/>
        <end position="102"/>
    </location>
</feature>
<evidence type="ECO:0000313" key="3">
    <source>
        <dbReference type="Proteomes" id="UP000057820"/>
    </source>
</evidence>
<reference evidence="3" key="1">
    <citation type="submission" date="2015-03" db="EMBL/GenBank/DDBJ databases">
        <authorList>
            <consortium name="Pathogen Informatics"/>
        </authorList>
    </citation>
    <scope>NUCLEOTIDE SEQUENCE [LARGE SCALE GENOMIC DNA]</scope>
    <source>
        <strain evidence="3">NCTC11134</strain>
    </source>
</reference>
<name>A0A0H5NR67_NOCFR</name>
<dbReference type="Proteomes" id="UP000057820">
    <property type="component" value="Chromosome 1"/>
</dbReference>
<evidence type="ECO:0000259" key="1">
    <source>
        <dbReference type="Pfam" id="PF02470"/>
    </source>
</evidence>
<dbReference type="SMR" id="A0A0H5NR67"/>
<evidence type="ECO:0000313" key="2">
    <source>
        <dbReference type="EMBL" id="CRY77873.1"/>
    </source>
</evidence>
<dbReference type="EMBL" id="LN868938">
    <property type="protein sequence ID" value="CRY77873.1"/>
    <property type="molecule type" value="Genomic_DNA"/>
</dbReference>
<dbReference type="KEGG" id="nfr:ERS450000_02636"/>
<gene>
    <name evidence="2" type="ORF">ERS450000_02636</name>
</gene>
<accession>A0A0H5NR67</accession>
<proteinExistence type="predicted"/>
<organism evidence="2 3">
    <name type="scientific">Nocardia farcinica</name>
    <dbReference type="NCBI Taxonomy" id="37329"/>
    <lineage>
        <taxon>Bacteria</taxon>
        <taxon>Bacillati</taxon>
        <taxon>Actinomycetota</taxon>
        <taxon>Actinomycetes</taxon>
        <taxon>Mycobacteriales</taxon>
        <taxon>Nocardiaceae</taxon>
        <taxon>Nocardia</taxon>
    </lineage>
</organism>